<evidence type="ECO:0000259" key="4">
    <source>
        <dbReference type="Pfam" id="PF25796"/>
    </source>
</evidence>
<dbReference type="OrthoDB" id="3201900at2"/>
<dbReference type="InterPro" id="IPR058036">
    <property type="entry name" value="BREX_BrxC_4th"/>
</dbReference>
<evidence type="ECO:0000259" key="3">
    <source>
        <dbReference type="Pfam" id="PF25792"/>
    </source>
</evidence>
<proteinExistence type="predicted"/>
<feature type="domain" description="Probable ATP-binding protein BrxC 4th six-stranded beta-sheet" evidence="4">
    <location>
        <begin position="562"/>
        <end position="735"/>
    </location>
</feature>
<dbReference type="InterPro" id="IPR058037">
    <property type="entry name" value="BREX_BrxC_helical"/>
</dbReference>
<gene>
    <name evidence="5" type="ORF">EDD65_10478</name>
</gene>
<evidence type="ECO:0008006" key="7">
    <source>
        <dbReference type="Google" id="ProtNLM"/>
    </source>
</evidence>
<dbReference type="NCBIfam" id="NF033441">
    <property type="entry name" value="BREX_BrxC"/>
    <property type="match status" value="1"/>
</dbReference>
<organism evidence="5 6">
    <name type="scientific">Keratinibaculum paraultunense</name>
    <dbReference type="NCBI Taxonomy" id="1278232"/>
    <lineage>
        <taxon>Bacteria</taxon>
        <taxon>Bacillati</taxon>
        <taxon>Bacillota</taxon>
        <taxon>Tissierellia</taxon>
        <taxon>Tissierellales</taxon>
        <taxon>Tepidimicrobiaceae</taxon>
        <taxon>Keratinibaculum</taxon>
    </lineage>
</organism>
<dbReference type="InterPro" id="IPR047679">
    <property type="entry name" value="BREX_BrxC"/>
</dbReference>
<dbReference type="SUPFAM" id="SSF52540">
    <property type="entry name" value="P-loop containing nucleoside triphosphate hydrolases"/>
    <property type="match status" value="1"/>
</dbReference>
<evidence type="ECO:0000259" key="2">
    <source>
        <dbReference type="Pfam" id="PF25791"/>
    </source>
</evidence>
<dbReference type="InterPro" id="IPR027417">
    <property type="entry name" value="P-loop_NTPase"/>
</dbReference>
<feature type="domain" description="Probable ATP-binding protein BrxC winged helix-turn-helix" evidence="2">
    <location>
        <begin position="742"/>
        <end position="869"/>
    </location>
</feature>
<dbReference type="Pfam" id="PF25791">
    <property type="entry name" value="WHD_BREX_BrxC"/>
    <property type="match status" value="1"/>
</dbReference>
<evidence type="ECO:0000256" key="1">
    <source>
        <dbReference type="SAM" id="Coils"/>
    </source>
</evidence>
<dbReference type="EMBL" id="SMAE01000004">
    <property type="protein sequence ID" value="TCS90537.1"/>
    <property type="molecule type" value="Genomic_DNA"/>
</dbReference>
<dbReference type="Pfam" id="PF25792">
    <property type="entry name" value="BREX_BrxC_helical"/>
    <property type="match status" value="1"/>
</dbReference>
<protein>
    <recommendedName>
        <fullName evidence="7">BREX system P-loop protein BrxC</fullName>
    </recommendedName>
</protein>
<dbReference type="Pfam" id="PF25796">
    <property type="entry name" value="BREX_BrxC_4th"/>
    <property type="match status" value="1"/>
</dbReference>
<feature type="coiled-coil region" evidence="1">
    <location>
        <begin position="1041"/>
        <end position="1072"/>
    </location>
</feature>
<feature type="coiled-coil region" evidence="1">
    <location>
        <begin position="1169"/>
        <end position="1196"/>
    </location>
</feature>
<feature type="domain" description="Probable ATP-binding protein BrxC alpha-helical" evidence="3">
    <location>
        <begin position="876"/>
        <end position="998"/>
    </location>
</feature>
<dbReference type="InterPro" id="IPR058038">
    <property type="entry name" value="BREX_BrxC_wHTH"/>
</dbReference>
<keyword evidence="1" id="KW-0175">Coiled coil</keyword>
<keyword evidence="6" id="KW-1185">Reference proteome</keyword>
<dbReference type="AlphaFoldDB" id="A0A4R3KXG3"/>
<sequence>MKIKDMFAKPIDRDIQGVIKVGQDDEENVKQELEEYVVTKELQKHFRDFFSSYKKGIVGNTDKMGVWISGFFGSGKSHFLKILSYLLENREVDGKKAIDYFLEDGKIQDPMVIADMKLACNTPTDVILFNIDSKSKSAGTKGKDSILNVFLRVFNEMQGFSTDPHLADLERQLTEDGMYEEFKRRYEEMHNLNWVENRHKFKFHKDKVVETLVDIGFMSEEVARDWSRTTVRPYEISIDRFAQLVKEYLDSKEENHHIVFLVDEMGQYIGDDTDLMLNLQTITEDLGTACQGKAWIVVTSQQDIDSITEVKGRDFSKIQGRFDTRLNLTSANVDEVIKLRILEKTETANKTLSVLYENNETIIKNLLIFNDGIEKKLYENKEDFCEVYPFVPYQFDLLGSVLTSIRQHGASGKHLSEGERSMLALFKESVEAIMDEEDGALVPFNIFYDGLDKFLDHSHSAVITKALENNYINPKKEKDNFNVNVLKTLFLIKYVKEIEANLENITTLMVSNIYEDRIELKDKVENALNILVRQTLVQKNGDIYIFLTNEEQEINRQIERQHIETQALTKKISEIIYAGILSQDKVRYSKFGNRYNFGFNRWVDGEPYVANQAFDIGIEIITPNSEKNRIESVLRMNSQKENKVFVDLPNDGAFIDEIKTEMKIEKYLQISSASNIPKIEEIRALKRVEMKEHQNRGKLYLEEALKEAKFYVNGDKLELKSKDFKYNVQESLEKLIETVYHKLDYIDTPMDESDIRNLFKNRNKKDVQLDVLDTPNENAIREILNYIKIRTKKHSKISLKEVKDKFSKAPYGFLDVDIEWIIAKLFLDGKISFTLHGETISLFNESEKEIIDYITKKQYAEKLLIEEKEIVDERYIKSLKNISSIVFDKEIPFEDTDMMVKEFNEYAKEMIDELNAIKDNYNRGKYPGEKIIEEGIELINKTRGMSNPIDVFKYVNKNEDEYLDFEEEYQPIKSFFKGEQKNIWDKTQHYISIYNESKNYILSEEIEEIVEDMKNIVNMTRPYNKIKDLPELNDRFLDIYNNILDEELEPVKEEIEQAKSRIMEELEKTGLEDKFGYKYRNSFDDLIKRAESCNNVAKVNSFKIEAETLKMRYLNEITKEIEDIIEIDKENETDGKGNTGGTTVPPVKVRKIINIKDINPINSWRIEKKEDLDKYINELKSRIEKELEENTILNIEF</sequence>
<dbReference type="Proteomes" id="UP000294567">
    <property type="component" value="Unassembled WGS sequence"/>
</dbReference>
<accession>A0A4R3KXG3</accession>
<evidence type="ECO:0000313" key="5">
    <source>
        <dbReference type="EMBL" id="TCS90537.1"/>
    </source>
</evidence>
<dbReference type="RefSeq" id="WP_132026817.1">
    <property type="nucleotide sequence ID" value="NZ_CP068564.1"/>
</dbReference>
<reference evidence="5 6" key="1">
    <citation type="submission" date="2019-03" db="EMBL/GenBank/DDBJ databases">
        <title>Genomic Encyclopedia of Type Strains, Phase IV (KMG-IV): sequencing the most valuable type-strain genomes for metagenomic binning, comparative biology and taxonomic classification.</title>
        <authorList>
            <person name="Goeker M."/>
        </authorList>
    </citation>
    <scope>NUCLEOTIDE SEQUENCE [LARGE SCALE GENOMIC DNA]</scope>
    <source>
        <strain evidence="5 6">DSM 26752</strain>
    </source>
</reference>
<comment type="caution">
    <text evidence="5">The sequence shown here is derived from an EMBL/GenBank/DDBJ whole genome shotgun (WGS) entry which is preliminary data.</text>
</comment>
<name>A0A4R3KXG3_9FIRM</name>
<evidence type="ECO:0000313" key="6">
    <source>
        <dbReference type="Proteomes" id="UP000294567"/>
    </source>
</evidence>